<keyword evidence="1" id="KW-0175">Coiled coil</keyword>
<sequence length="210" mass="23299">MAISTPERDRDREATSLPTELLAPLKRRARNTTKQNEYYRRGPLQPDLSADDSDTIQIESSQPIRQARKSTATNKDLLTALTKIIQQQNETIQNLERETREIRKNQQAIIDHNVKLIDEIAELKTRVDDLVATNSSTRTWAEVASTSAPAGLNATAAPLASQQHAIRTNLASIDVPSVTVDISRADGENGRLSAVSVRSAVEKEMRTMEN</sequence>
<dbReference type="RefSeq" id="XP_007698890.1">
    <property type="nucleotide sequence ID" value="XM_007700700.1"/>
</dbReference>
<dbReference type="OrthoDB" id="3261222at2759"/>
<dbReference type="AlphaFoldDB" id="M2SU77"/>
<feature type="region of interest" description="Disordered" evidence="2">
    <location>
        <begin position="1"/>
        <end position="51"/>
    </location>
</feature>
<reference evidence="4" key="2">
    <citation type="journal article" date="2013" name="PLoS Genet.">
        <title>Comparative genome structure, secondary metabolite, and effector coding capacity across Cochliobolus pathogens.</title>
        <authorList>
            <person name="Condon B.J."/>
            <person name="Leng Y."/>
            <person name="Wu D."/>
            <person name="Bushley K.E."/>
            <person name="Ohm R.A."/>
            <person name="Otillar R."/>
            <person name="Martin J."/>
            <person name="Schackwitz W."/>
            <person name="Grimwood J."/>
            <person name="MohdZainudin N."/>
            <person name="Xue C."/>
            <person name="Wang R."/>
            <person name="Manning V.A."/>
            <person name="Dhillon B."/>
            <person name="Tu Z.J."/>
            <person name="Steffenson B.J."/>
            <person name="Salamov A."/>
            <person name="Sun H."/>
            <person name="Lowry S."/>
            <person name="LaButti K."/>
            <person name="Han J."/>
            <person name="Copeland A."/>
            <person name="Lindquist E."/>
            <person name="Barry K."/>
            <person name="Schmutz J."/>
            <person name="Baker S.E."/>
            <person name="Ciuffetti L.M."/>
            <person name="Grigoriev I.V."/>
            <person name="Zhong S."/>
            <person name="Turgeon B.G."/>
        </authorList>
    </citation>
    <scope>NUCLEOTIDE SEQUENCE [LARGE SCALE GENOMIC DNA]</scope>
    <source>
        <strain evidence="4">ND90Pr / ATCC 201652</strain>
    </source>
</reference>
<protein>
    <submittedName>
        <fullName evidence="3">Uncharacterized protein</fullName>
    </submittedName>
</protein>
<evidence type="ECO:0000256" key="1">
    <source>
        <dbReference type="SAM" id="Coils"/>
    </source>
</evidence>
<dbReference type="KEGG" id="bsc:COCSADRAFT_159447"/>
<evidence type="ECO:0000313" key="3">
    <source>
        <dbReference type="EMBL" id="EMD65855.1"/>
    </source>
</evidence>
<accession>M2SU77</accession>
<dbReference type="GeneID" id="19131964"/>
<name>M2SU77_COCSN</name>
<reference evidence="3 4" key="1">
    <citation type="journal article" date="2012" name="PLoS Pathog.">
        <title>Diverse lifestyles and strategies of plant pathogenesis encoded in the genomes of eighteen Dothideomycetes fungi.</title>
        <authorList>
            <person name="Ohm R.A."/>
            <person name="Feau N."/>
            <person name="Henrissat B."/>
            <person name="Schoch C.L."/>
            <person name="Horwitz B.A."/>
            <person name="Barry K.W."/>
            <person name="Condon B.J."/>
            <person name="Copeland A.C."/>
            <person name="Dhillon B."/>
            <person name="Glaser F."/>
            <person name="Hesse C.N."/>
            <person name="Kosti I."/>
            <person name="LaButti K."/>
            <person name="Lindquist E.A."/>
            <person name="Lucas S."/>
            <person name="Salamov A.A."/>
            <person name="Bradshaw R.E."/>
            <person name="Ciuffetti L."/>
            <person name="Hamelin R.C."/>
            <person name="Kema G.H.J."/>
            <person name="Lawrence C."/>
            <person name="Scott J.A."/>
            <person name="Spatafora J.W."/>
            <person name="Turgeon B.G."/>
            <person name="de Wit P.J.G.M."/>
            <person name="Zhong S."/>
            <person name="Goodwin S.B."/>
            <person name="Grigoriev I.V."/>
        </authorList>
    </citation>
    <scope>NUCLEOTIDE SEQUENCE [LARGE SCALE GENOMIC DNA]</scope>
    <source>
        <strain evidence="4">ND90Pr / ATCC 201652</strain>
    </source>
</reference>
<dbReference type="Proteomes" id="UP000016934">
    <property type="component" value="Unassembled WGS sequence"/>
</dbReference>
<proteinExistence type="predicted"/>
<feature type="compositionally biased region" description="Basic and acidic residues" evidence="2">
    <location>
        <begin position="1"/>
        <end position="14"/>
    </location>
</feature>
<keyword evidence="4" id="KW-1185">Reference proteome</keyword>
<organism evidence="3 4">
    <name type="scientific">Cochliobolus sativus (strain ND90Pr / ATCC 201652)</name>
    <name type="common">Common root rot and spot blotch fungus</name>
    <name type="synonym">Bipolaris sorokiniana</name>
    <dbReference type="NCBI Taxonomy" id="665912"/>
    <lineage>
        <taxon>Eukaryota</taxon>
        <taxon>Fungi</taxon>
        <taxon>Dikarya</taxon>
        <taxon>Ascomycota</taxon>
        <taxon>Pezizomycotina</taxon>
        <taxon>Dothideomycetes</taxon>
        <taxon>Pleosporomycetidae</taxon>
        <taxon>Pleosporales</taxon>
        <taxon>Pleosporineae</taxon>
        <taxon>Pleosporaceae</taxon>
        <taxon>Bipolaris</taxon>
    </lineage>
</organism>
<dbReference type="HOGENOM" id="CLU_1310001_0_0_1"/>
<evidence type="ECO:0000313" key="4">
    <source>
        <dbReference type="Proteomes" id="UP000016934"/>
    </source>
</evidence>
<dbReference type="EMBL" id="KB445641">
    <property type="protein sequence ID" value="EMD65855.1"/>
    <property type="molecule type" value="Genomic_DNA"/>
</dbReference>
<gene>
    <name evidence="3" type="ORF">COCSADRAFT_159447</name>
</gene>
<evidence type="ECO:0000256" key="2">
    <source>
        <dbReference type="SAM" id="MobiDB-lite"/>
    </source>
</evidence>
<feature type="coiled-coil region" evidence="1">
    <location>
        <begin position="78"/>
        <end position="133"/>
    </location>
</feature>